<dbReference type="Proteomes" id="UP000244060">
    <property type="component" value="Unassembled WGS sequence"/>
</dbReference>
<keyword evidence="3" id="KW-1133">Transmembrane helix</keyword>
<evidence type="ECO:0000256" key="1">
    <source>
        <dbReference type="SAM" id="Coils"/>
    </source>
</evidence>
<dbReference type="Pfam" id="PF13779">
    <property type="entry name" value="DUF4175"/>
    <property type="match status" value="1"/>
</dbReference>
<comment type="caution">
    <text evidence="4">The sequence shown here is derived from an EMBL/GenBank/DDBJ whole genome shotgun (WGS) entry which is preliminary data.</text>
</comment>
<dbReference type="AlphaFoldDB" id="A0A2T5K7M0"/>
<dbReference type="OrthoDB" id="8477685at2"/>
<dbReference type="EMBL" id="QAOT01000008">
    <property type="protein sequence ID" value="PTR18424.1"/>
    <property type="molecule type" value="Genomic_DNA"/>
</dbReference>
<protein>
    <submittedName>
        <fullName evidence="4">Uncharacterized protein (TIGR02302 family)</fullName>
    </submittedName>
</protein>
<keyword evidence="3" id="KW-0472">Membrane</keyword>
<dbReference type="NCBIfam" id="TIGR02302">
    <property type="entry name" value="aProt_lowcomp"/>
    <property type="match status" value="1"/>
</dbReference>
<feature type="compositionally biased region" description="Basic and acidic residues" evidence="2">
    <location>
        <begin position="692"/>
        <end position="719"/>
    </location>
</feature>
<keyword evidence="3" id="KW-0812">Transmembrane</keyword>
<feature type="region of interest" description="Disordered" evidence="2">
    <location>
        <begin position="609"/>
        <end position="793"/>
    </location>
</feature>
<keyword evidence="1" id="KW-0175">Coiled coil</keyword>
<evidence type="ECO:0000256" key="3">
    <source>
        <dbReference type="SAM" id="Phobius"/>
    </source>
</evidence>
<gene>
    <name evidence="4" type="ORF">C8J28_108145</name>
</gene>
<feature type="compositionally biased region" description="Basic and acidic residues" evidence="2">
    <location>
        <begin position="726"/>
        <end position="750"/>
    </location>
</feature>
<feature type="compositionally biased region" description="Low complexity" evidence="2">
    <location>
        <begin position="641"/>
        <end position="650"/>
    </location>
</feature>
<name>A0A2T5K7M0_9RHOB</name>
<accession>A0A2T5K7M0</accession>
<proteinExistence type="predicted"/>
<feature type="compositionally biased region" description="Basic and acidic residues" evidence="2">
    <location>
        <begin position="662"/>
        <end position="676"/>
    </location>
</feature>
<dbReference type="InterPro" id="IPR012683">
    <property type="entry name" value="CHP02302_TM"/>
</dbReference>
<sequence length="830" mass="91547">MAQKNRDTAPDPATETALARLIWPLRLTWAGLWAERLARGFWPVWTILIATLAALVLGVQDALPLEWVQGGLAATGLAALVAAGVGLRTFRRPGRAEALARLDASLPGRPISSMTDAQAIGSADPWSRAIWETHRRRMAERAALARPVPPDLRLARRDPFALRYLALTALVVALMFGSVWRVASVTGLAGSGAEAMVGPSWEAWAQPPSYTGKPSLYLNDIDVPEITLPVGSRLQIRLYGEVGSLTVSESVSGRPAGEAPAGPAQDVEVRQSGAVTIDGPAGRAWKVMALADRPPLVTADGHMEREADGQMKLSFAAQDDYGVTGGQATILLDLPAVDRRFGLEIDPEPREPVTLDLPLPISGSRADFTETLVEDLAKHPFANLPVVLNLTVTDAAMQEGRAEPLKVVLPGRRFFDPLAAALIELRRDLLWNRANGPRTAQILHAVTHAPDELFRNERAFLRTRVLMRSLDAEAATLTPALRDEIAEQLWEIALMVEEGDLASALEALRRAQDRLDEAIRNGASPDEIQRLMDEMRQALENYMRELAEEAMRNPDQQQSENRQTMEMSGDQLQEMLDKLQELMEQGRMAEAAELMEMMRQLMENMQVTMGEGQGQGPGSQAMRDLSETLRDQQGLSDESFRQLQRGPNGQPRGGEEGEGEGQDGRSLADRQRELGDRLNGTQRGDLPGQGSERGESGRRSLDEAGRAMREAERALREGDMPGALDRQAEAMERLREGMRELGEAMAEEQRQQNGEGQGEAFGRADPNSQRDPLGREPGETGRIGSDRNMLQGEDVYRRAQDLLDEIRRRSGDLSRPEIEREYLRRLLDMY</sequence>
<feature type="transmembrane region" description="Helical" evidence="3">
    <location>
        <begin position="161"/>
        <end position="180"/>
    </location>
</feature>
<keyword evidence="5" id="KW-1185">Reference proteome</keyword>
<organism evidence="4 5">
    <name type="scientific">Cereibacter azotoformans</name>
    <dbReference type="NCBI Taxonomy" id="43057"/>
    <lineage>
        <taxon>Bacteria</taxon>
        <taxon>Pseudomonadati</taxon>
        <taxon>Pseudomonadota</taxon>
        <taxon>Alphaproteobacteria</taxon>
        <taxon>Rhodobacterales</taxon>
        <taxon>Paracoccaceae</taxon>
        <taxon>Cereibacter</taxon>
    </lineage>
</organism>
<evidence type="ECO:0000313" key="4">
    <source>
        <dbReference type="EMBL" id="PTR18424.1"/>
    </source>
</evidence>
<feature type="transmembrane region" description="Helical" evidence="3">
    <location>
        <begin position="41"/>
        <end position="59"/>
    </location>
</feature>
<feature type="transmembrane region" description="Helical" evidence="3">
    <location>
        <begin position="71"/>
        <end position="90"/>
    </location>
</feature>
<evidence type="ECO:0000313" key="5">
    <source>
        <dbReference type="Proteomes" id="UP000244060"/>
    </source>
</evidence>
<reference evidence="4 5" key="1">
    <citation type="submission" date="2018-04" db="EMBL/GenBank/DDBJ databases">
        <title>Genomic Encyclopedia of Type Strains, Phase III (KMG-III): the genomes of soil and plant-associated and newly described type strains.</title>
        <authorList>
            <person name="Whitman W."/>
        </authorList>
    </citation>
    <scope>NUCLEOTIDE SEQUENCE [LARGE SCALE GENOMIC DNA]</scope>
    <source>
        <strain evidence="4 5">KA25</strain>
    </source>
</reference>
<evidence type="ECO:0000256" key="2">
    <source>
        <dbReference type="SAM" id="MobiDB-lite"/>
    </source>
</evidence>
<dbReference type="RefSeq" id="WP_108220986.1">
    <property type="nucleotide sequence ID" value="NZ_CP090021.1"/>
</dbReference>
<feature type="coiled-coil region" evidence="1">
    <location>
        <begin position="501"/>
        <end position="592"/>
    </location>
</feature>